<dbReference type="InterPro" id="IPR016181">
    <property type="entry name" value="Acyl_CoA_acyltransferase"/>
</dbReference>
<reference evidence="4" key="1">
    <citation type="journal article" date="2021" name="Front. Microbiol.">
        <title>Comprehensive Comparative Genomics and Phenotyping of Methylobacterium Species.</title>
        <authorList>
            <person name="Alessa O."/>
            <person name="Ogura Y."/>
            <person name="Fujitani Y."/>
            <person name="Takami H."/>
            <person name="Hayashi T."/>
            <person name="Sahin N."/>
            <person name="Tani A."/>
        </authorList>
    </citation>
    <scope>NUCLEOTIDE SEQUENCE</scope>
    <source>
        <strain evidence="4">DSM 14458</strain>
    </source>
</reference>
<protein>
    <recommendedName>
        <fullName evidence="3">N-acetyltransferase domain-containing protein</fullName>
    </recommendedName>
</protein>
<dbReference type="PROSITE" id="PS51186">
    <property type="entry name" value="GNAT"/>
    <property type="match status" value="1"/>
</dbReference>
<evidence type="ECO:0000256" key="1">
    <source>
        <dbReference type="ARBA" id="ARBA00022679"/>
    </source>
</evidence>
<accession>A0ABQ4USL0</accession>
<dbReference type="Gene3D" id="3.40.630.30">
    <property type="match status" value="1"/>
</dbReference>
<keyword evidence="1" id="KW-0808">Transferase</keyword>
<dbReference type="RefSeq" id="WP_137831093.1">
    <property type="nucleotide sequence ID" value="NZ_BPRE01000003.1"/>
</dbReference>
<dbReference type="SUPFAM" id="SSF55729">
    <property type="entry name" value="Acyl-CoA N-acyltransferases (Nat)"/>
    <property type="match status" value="1"/>
</dbReference>
<gene>
    <name evidence="4" type="ORF">BGCPKDLD_1253</name>
</gene>
<keyword evidence="5" id="KW-1185">Reference proteome</keyword>
<keyword evidence="2" id="KW-0012">Acyltransferase</keyword>
<reference evidence="4" key="2">
    <citation type="submission" date="2021-08" db="EMBL/GenBank/DDBJ databases">
        <authorList>
            <person name="Tani A."/>
            <person name="Ola A."/>
            <person name="Ogura Y."/>
            <person name="Katsura K."/>
            <person name="Hayashi T."/>
        </authorList>
    </citation>
    <scope>NUCLEOTIDE SEQUENCE</scope>
    <source>
        <strain evidence="4">DSM 14458</strain>
    </source>
</reference>
<organism evidence="4 5">
    <name type="scientific">Methylorubrum suomiense</name>
    <dbReference type="NCBI Taxonomy" id="144191"/>
    <lineage>
        <taxon>Bacteria</taxon>
        <taxon>Pseudomonadati</taxon>
        <taxon>Pseudomonadota</taxon>
        <taxon>Alphaproteobacteria</taxon>
        <taxon>Hyphomicrobiales</taxon>
        <taxon>Methylobacteriaceae</taxon>
        <taxon>Methylorubrum</taxon>
    </lineage>
</organism>
<dbReference type="InterPro" id="IPR056935">
    <property type="entry name" value="Rv0428c-like_C"/>
</dbReference>
<feature type="domain" description="N-acetyltransferase" evidence="3">
    <location>
        <begin position="120"/>
        <end position="254"/>
    </location>
</feature>
<dbReference type="Proteomes" id="UP001055093">
    <property type="component" value="Unassembled WGS sequence"/>
</dbReference>
<name>A0ABQ4USL0_9HYPH</name>
<evidence type="ECO:0000313" key="4">
    <source>
        <dbReference type="EMBL" id="GJE74680.1"/>
    </source>
</evidence>
<dbReference type="Pfam" id="PF24553">
    <property type="entry name" value="Rv0428c_C"/>
    <property type="match status" value="1"/>
</dbReference>
<proteinExistence type="predicted"/>
<dbReference type="InterPro" id="IPR050680">
    <property type="entry name" value="YpeA/RimI_acetyltransf"/>
</dbReference>
<dbReference type="InterPro" id="IPR000182">
    <property type="entry name" value="GNAT_dom"/>
</dbReference>
<dbReference type="PANTHER" id="PTHR43420">
    <property type="entry name" value="ACETYLTRANSFERASE"/>
    <property type="match status" value="1"/>
</dbReference>
<evidence type="ECO:0000259" key="3">
    <source>
        <dbReference type="PROSITE" id="PS51186"/>
    </source>
</evidence>
<comment type="caution">
    <text evidence="4">The sequence shown here is derived from an EMBL/GenBank/DDBJ whole genome shotgun (WGS) entry which is preliminary data.</text>
</comment>
<evidence type="ECO:0000256" key="2">
    <source>
        <dbReference type="ARBA" id="ARBA00023315"/>
    </source>
</evidence>
<sequence length="254" mass="27129">MLHAASDDALAWTVEEACLNAWPSPRQVLIGGYLLRASGGTARRANSVNPLRGARADPEAVIAAGEATYAALGRSALFRVPEIAPDLDAALTRRGYGAFGRSLTLFADLPARSDETDPAVALTPSPDTEWLGARAALNRADATASAVYEGMIRTILLPKAFAAIRQDGAVAAMAYGVLDRSLLVIESVGTVEGLRGQGLARRVVAALMRWGRAHDAEAACLQVVADNDPARRLYAGLGFDRELFAYHYRRREPD</sequence>
<evidence type="ECO:0000313" key="5">
    <source>
        <dbReference type="Proteomes" id="UP001055093"/>
    </source>
</evidence>
<dbReference type="CDD" id="cd04301">
    <property type="entry name" value="NAT_SF"/>
    <property type="match status" value="1"/>
</dbReference>
<dbReference type="EMBL" id="BPRE01000003">
    <property type="protein sequence ID" value="GJE74680.1"/>
    <property type="molecule type" value="Genomic_DNA"/>
</dbReference>